<evidence type="ECO:0000313" key="6">
    <source>
        <dbReference type="EMBL" id="KAF2399259.1"/>
    </source>
</evidence>
<feature type="region of interest" description="Disordered" evidence="5">
    <location>
        <begin position="105"/>
        <end position="125"/>
    </location>
</feature>
<dbReference type="EMBL" id="ML996698">
    <property type="protein sequence ID" value="KAF2399259.1"/>
    <property type="molecule type" value="Genomic_DNA"/>
</dbReference>
<name>A0A6G1HTU9_9PEZI</name>
<keyword evidence="3" id="KW-0560">Oxidoreductase</keyword>
<proteinExistence type="inferred from homology"/>
<dbReference type="PANTHER" id="PTHR43618:SF1">
    <property type="entry name" value="SHORT CHAIN DEHYDROGENASE_REDUCTASE"/>
    <property type="match status" value="1"/>
</dbReference>
<feature type="region of interest" description="Disordered" evidence="5">
    <location>
        <begin position="243"/>
        <end position="267"/>
    </location>
</feature>
<dbReference type="InterPro" id="IPR036291">
    <property type="entry name" value="NAD(P)-bd_dom_sf"/>
</dbReference>
<evidence type="ECO:0000313" key="7">
    <source>
        <dbReference type="Proteomes" id="UP000799640"/>
    </source>
</evidence>
<comment type="similarity">
    <text evidence="1 4">Belongs to the short-chain dehydrogenases/reductases (SDR) family.</text>
</comment>
<organism evidence="6 7">
    <name type="scientific">Trichodelitschia bisporula</name>
    <dbReference type="NCBI Taxonomy" id="703511"/>
    <lineage>
        <taxon>Eukaryota</taxon>
        <taxon>Fungi</taxon>
        <taxon>Dikarya</taxon>
        <taxon>Ascomycota</taxon>
        <taxon>Pezizomycotina</taxon>
        <taxon>Dothideomycetes</taxon>
        <taxon>Dothideomycetes incertae sedis</taxon>
        <taxon>Phaeotrichales</taxon>
        <taxon>Phaeotrichaceae</taxon>
        <taxon>Trichodelitschia</taxon>
    </lineage>
</organism>
<dbReference type="OrthoDB" id="2962696at2759"/>
<dbReference type="SUPFAM" id="SSF51735">
    <property type="entry name" value="NAD(P)-binding Rossmann-fold domains"/>
    <property type="match status" value="1"/>
</dbReference>
<dbReference type="PANTHER" id="PTHR43618">
    <property type="entry name" value="7-ALPHA-HYDROXYSTEROID DEHYDROGENASE"/>
    <property type="match status" value="1"/>
</dbReference>
<gene>
    <name evidence="6" type="ORF">EJ06DRAFT_531587</name>
</gene>
<sequence length="305" mass="31842">MAETSELDAAKLFSVEDYVCVVTGGGTGIGLMCAQALAANGARVYITSRRADVLSQAAEAHTPRGKGRIIAARPCDVTKKEDLEALAASIKEAEGHVDVLVTAAGIQGPRGNPEGEETNEGMGEGGDGGLEDAATMVKGLWEAEGFEGWSKAYTTDVAAIYFTTLAFLPLLQAGTRKRGPLTASVVTISSMSGLMRHAQAHFAYNAAKGGAVHLSKMMSSEFQRVGVRVNSIAPGYFPSEMTTGVSEKGKSHMDNEKVQSKGHVPIGRPGKDAEMAMACLFLVKDGYVNGQVVTVDGGVMNVIAG</sequence>
<evidence type="ECO:0000256" key="1">
    <source>
        <dbReference type="ARBA" id="ARBA00006484"/>
    </source>
</evidence>
<dbReference type="GO" id="GO:0016491">
    <property type="term" value="F:oxidoreductase activity"/>
    <property type="evidence" value="ECO:0007669"/>
    <property type="project" value="UniProtKB-KW"/>
</dbReference>
<dbReference type="InterPro" id="IPR052178">
    <property type="entry name" value="Sec_Metab_Biosynth_SDR"/>
</dbReference>
<accession>A0A6G1HTU9</accession>
<dbReference type="InterPro" id="IPR002347">
    <property type="entry name" value="SDR_fam"/>
</dbReference>
<keyword evidence="2" id="KW-0521">NADP</keyword>
<dbReference type="PRINTS" id="PR00080">
    <property type="entry name" value="SDRFAMILY"/>
</dbReference>
<evidence type="ECO:0000256" key="4">
    <source>
        <dbReference type="RuleBase" id="RU000363"/>
    </source>
</evidence>
<evidence type="ECO:0000256" key="5">
    <source>
        <dbReference type="SAM" id="MobiDB-lite"/>
    </source>
</evidence>
<evidence type="ECO:0000256" key="3">
    <source>
        <dbReference type="ARBA" id="ARBA00023002"/>
    </source>
</evidence>
<dbReference type="Pfam" id="PF13561">
    <property type="entry name" value="adh_short_C2"/>
    <property type="match status" value="1"/>
</dbReference>
<dbReference type="Gene3D" id="3.40.50.720">
    <property type="entry name" value="NAD(P)-binding Rossmann-like Domain"/>
    <property type="match status" value="1"/>
</dbReference>
<protein>
    <submittedName>
        <fullName evidence="6">NAD(P)-binding protein</fullName>
    </submittedName>
</protein>
<evidence type="ECO:0000256" key="2">
    <source>
        <dbReference type="ARBA" id="ARBA00022857"/>
    </source>
</evidence>
<dbReference type="PRINTS" id="PR00081">
    <property type="entry name" value="GDHRDH"/>
</dbReference>
<dbReference type="Proteomes" id="UP000799640">
    <property type="component" value="Unassembled WGS sequence"/>
</dbReference>
<dbReference type="Pfam" id="PF00106">
    <property type="entry name" value="adh_short"/>
    <property type="match status" value="1"/>
</dbReference>
<feature type="compositionally biased region" description="Basic and acidic residues" evidence="5">
    <location>
        <begin position="247"/>
        <end position="259"/>
    </location>
</feature>
<keyword evidence="7" id="KW-1185">Reference proteome</keyword>
<reference evidence="6" key="1">
    <citation type="journal article" date="2020" name="Stud. Mycol.">
        <title>101 Dothideomycetes genomes: a test case for predicting lifestyles and emergence of pathogens.</title>
        <authorList>
            <person name="Haridas S."/>
            <person name="Albert R."/>
            <person name="Binder M."/>
            <person name="Bloem J."/>
            <person name="Labutti K."/>
            <person name="Salamov A."/>
            <person name="Andreopoulos B."/>
            <person name="Baker S."/>
            <person name="Barry K."/>
            <person name="Bills G."/>
            <person name="Bluhm B."/>
            <person name="Cannon C."/>
            <person name="Castanera R."/>
            <person name="Culley D."/>
            <person name="Daum C."/>
            <person name="Ezra D."/>
            <person name="Gonzalez J."/>
            <person name="Henrissat B."/>
            <person name="Kuo A."/>
            <person name="Liang C."/>
            <person name="Lipzen A."/>
            <person name="Lutzoni F."/>
            <person name="Magnuson J."/>
            <person name="Mondo S."/>
            <person name="Nolan M."/>
            <person name="Ohm R."/>
            <person name="Pangilinan J."/>
            <person name="Park H.-J."/>
            <person name="Ramirez L."/>
            <person name="Alfaro M."/>
            <person name="Sun H."/>
            <person name="Tritt A."/>
            <person name="Yoshinaga Y."/>
            <person name="Zwiers L.-H."/>
            <person name="Turgeon B."/>
            <person name="Goodwin S."/>
            <person name="Spatafora J."/>
            <person name="Crous P."/>
            <person name="Grigoriev I."/>
        </authorList>
    </citation>
    <scope>NUCLEOTIDE SEQUENCE</scope>
    <source>
        <strain evidence="6">CBS 262.69</strain>
    </source>
</reference>
<dbReference type="AlphaFoldDB" id="A0A6G1HTU9"/>
<dbReference type="CDD" id="cd05233">
    <property type="entry name" value="SDR_c"/>
    <property type="match status" value="1"/>
</dbReference>